<dbReference type="OrthoDB" id="10690475at2759"/>
<feature type="compositionally biased region" description="Basic residues" evidence="1">
    <location>
        <begin position="1"/>
        <end position="25"/>
    </location>
</feature>
<protein>
    <submittedName>
        <fullName evidence="2">Uncharacterized protein</fullName>
    </submittedName>
</protein>
<dbReference type="AlphaFoldDB" id="A0A9Q8UU12"/>
<evidence type="ECO:0000313" key="2">
    <source>
        <dbReference type="EMBL" id="UJO22479.1"/>
    </source>
</evidence>
<sequence>MPPKKKGIAKPKKAPSRRSTRKKATKASGDDAASNAAPAAAPAPAPIRVNTDPSNRQRTRARVAAAKGTKEISPVLPVELGADPDEYAKRERERAKGGKGESSGEVAEDGTADGGEERGGEGEGLQVETRPQIAAAGEEQSGQQEASQARPEQEHAVVAQYTATAPEWSGQDEAPVTEPQQTAEPPVDQAQATPTPPAETEKERQLRADEDIRVLLEVFQEHLTHLQGRANTQREIDLTIYHLSAVRDRLLDLHRIDNGDVPVSPGIEAYSGVLAEWYDPAREERMRHAAGEGDPRDDGLPEWMSLAAITRTPEQEERYQRSLTEDLIHYAALRHQQRPVPRYLTDIAQALINHRAGPPGSKARRFPSSDCLIDLRDETLDRRDIPRVYDEVASGLLELRALPGNSSGGVLAVFQEELLRARPLRAKINTDGDTEEDHQLRMLSRRIDKYHKHAQTEAEFLTRPRNRQTLVWDEIDLDGAYTTLTLLQRDLEELHRLRGDVDLPAEMKTYKTALAETESIGQRVRAKEEEKNRKHAEWLAKNEQKSPVEEQQAPAANAKPPVAKQQFPNFSIHSPTTGDKRQRSSSGAEDHEDASKRQKSDQEDAKLQEFLDSTHDNAVKEHETWAAAAQAPGDVPATPNADQPVFGADFPARQSTSVTIKEDDDDNDMEEELFGEKNNDHEVPEARPETVASPSPIVSPIDPRRDSVQSRNSPVSPQATPATSKPIISPAVARLQTSAGNAPSPASGGSPVIRYESLPWVPKTPSQHNSPANIPSVPQATGSSPRHVSVTSNAPVIPDTDALLSSRNPSLASSATKSPPNKALRDWSRGRYASSQVSPKRVQTGRSGSSGSTTSRAYVPPPASLAEETEHLPARASLTQDPAALNRAIQYNTNGSTEFALHAERRPGLASADDAGDDAGTVFEQVEDKNEELDDNDIDALAKEWEKGVEKNDGAEDGGEVQPGTSAQVVSEAAGAPSLEELLAKEKGRLGFATTPHSNLLIASLSPPLFTLLPVSPSNSSTPTILASLPSNSLGVSNPNPSTKCINSTASLINPHISSPASNTIVSTLTFSCWILMFNFSSIIATTSL</sequence>
<feature type="compositionally biased region" description="Low complexity" evidence="1">
    <location>
        <begin position="844"/>
        <end position="856"/>
    </location>
</feature>
<dbReference type="KEGG" id="ffu:CLAFUR5_12181"/>
<reference evidence="2" key="2">
    <citation type="journal article" date="2022" name="Microb. Genom.">
        <title>A chromosome-scale genome assembly of the tomato pathogen Cladosporium fulvum reveals a compartmentalized genome architecture and the presence of a dispensable chromosome.</title>
        <authorList>
            <person name="Zaccaron A.Z."/>
            <person name="Chen L.H."/>
            <person name="Samaras A."/>
            <person name="Stergiopoulos I."/>
        </authorList>
    </citation>
    <scope>NUCLEOTIDE SEQUENCE</scope>
    <source>
        <strain evidence="2">Race5_Kim</strain>
    </source>
</reference>
<feature type="compositionally biased region" description="Basic and acidic residues" evidence="1">
    <location>
        <begin position="86"/>
        <end position="99"/>
    </location>
</feature>
<organism evidence="2 3">
    <name type="scientific">Passalora fulva</name>
    <name type="common">Tomato leaf mold</name>
    <name type="synonym">Cladosporium fulvum</name>
    <dbReference type="NCBI Taxonomy" id="5499"/>
    <lineage>
        <taxon>Eukaryota</taxon>
        <taxon>Fungi</taxon>
        <taxon>Dikarya</taxon>
        <taxon>Ascomycota</taxon>
        <taxon>Pezizomycotina</taxon>
        <taxon>Dothideomycetes</taxon>
        <taxon>Dothideomycetidae</taxon>
        <taxon>Mycosphaerellales</taxon>
        <taxon>Mycosphaerellaceae</taxon>
        <taxon>Fulvia</taxon>
    </lineage>
</organism>
<evidence type="ECO:0000256" key="1">
    <source>
        <dbReference type="SAM" id="MobiDB-lite"/>
    </source>
</evidence>
<feature type="compositionally biased region" description="Polar residues" evidence="1">
    <location>
        <begin position="567"/>
        <end position="577"/>
    </location>
</feature>
<feature type="compositionally biased region" description="Low complexity" evidence="1">
    <location>
        <begin position="32"/>
        <end position="42"/>
    </location>
</feature>
<feature type="compositionally biased region" description="Acidic residues" evidence="1">
    <location>
        <begin position="662"/>
        <end position="673"/>
    </location>
</feature>
<evidence type="ECO:0000313" key="3">
    <source>
        <dbReference type="Proteomes" id="UP000756132"/>
    </source>
</evidence>
<name>A0A9Q8UU12_PASFU</name>
<feature type="region of interest" description="Disordered" evidence="1">
    <location>
        <begin position="626"/>
        <end position="860"/>
    </location>
</feature>
<feature type="compositionally biased region" description="Polar residues" evidence="1">
    <location>
        <begin position="803"/>
        <end position="819"/>
    </location>
</feature>
<dbReference type="GeneID" id="71992059"/>
<keyword evidence="3" id="KW-1185">Reference proteome</keyword>
<dbReference type="EMBL" id="CP090172">
    <property type="protein sequence ID" value="UJO22479.1"/>
    <property type="molecule type" value="Genomic_DNA"/>
</dbReference>
<dbReference type="RefSeq" id="XP_047766845.1">
    <property type="nucleotide sequence ID" value="XM_047911329.1"/>
</dbReference>
<proteinExistence type="predicted"/>
<dbReference type="Proteomes" id="UP000756132">
    <property type="component" value="Chromosome 10"/>
</dbReference>
<feature type="compositionally biased region" description="Polar residues" evidence="1">
    <location>
        <begin position="709"/>
        <end position="723"/>
    </location>
</feature>
<feature type="compositionally biased region" description="Polar residues" evidence="1">
    <location>
        <begin position="764"/>
        <end position="794"/>
    </location>
</feature>
<feature type="compositionally biased region" description="Low complexity" evidence="1">
    <location>
        <begin position="134"/>
        <end position="149"/>
    </location>
</feature>
<reference evidence="2" key="1">
    <citation type="submission" date="2021-12" db="EMBL/GenBank/DDBJ databases">
        <authorList>
            <person name="Zaccaron A."/>
            <person name="Stergiopoulos I."/>
        </authorList>
    </citation>
    <scope>NUCLEOTIDE SEQUENCE</scope>
    <source>
        <strain evidence="2">Race5_Kim</strain>
    </source>
</reference>
<gene>
    <name evidence="2" type="ORF">CLAFUR5_12181</name>
</gene>
<feature type="region of interest" description="Disordered" evidence="1">
    <location>
        <begin position="520"/>
        <end position="604"/>
    </location>
</feature>
<feature type="compositionally biased region" description="Low complexity" evidence="1">
    <location>
        <begin position="551"/>
        <end position="566"/>
    </location>
</feature>
<accession>A0A9Q8UU12</accession>
<feature type="compositionally biased region" description="Basic and acidic residues" evidence="1">
    <location>
        <begin position="525"/>
        <end position="548"/>
    </location>
</feature>
<feature type="compositionally biased region" description="Basic and acidic residues" evidence="1">
    <location>
        <begin position="674"/>
        <end position="688"/>
    </location>
</feature>
<feature type="compositionally biased region" description="Basic and acidic residues" evidence="1">
    <location>
        <begin position="593"/>
        <end position="604"/>
    </location>
</feature>
<feature type="region of interest" description="Disordered" evidence="1">
    <location>
        <begin position="1"/>
        <end position="205"/>
    </location>
</feature>